<feature type="region of interest" description="Disordered" evidence="1">
    <location>
        <begin position="177"/>
        <end position="201"/>
    </location>
</feature>
<name>A0A1B1BIG0_9MICO</name>
<evidence type="ECO:0000256" key="1">
    <source>
        <dbReference type="SAM" id="MobiDB-lite"/>
    </source>
</evidence>
<dbReference type="PANTHER" id="PTHR43777">
    <property type="entry name" value="MOLYBDENUM COFACTOR CYTIDYLYLTRANSFERASE"/>
    <property type="match status" value="1"/>
</dbReference>
<reference evidence="3 4" key="1">
    <citation type="submission" date="2016-06" db="EMBL/GenBank/DDBJ databases">
        <title>Genome sequencing of Cryobacterium arcticum PAMC 27867.</title>
        <authorList>
            <person name="Lee J."/>
            <person name="Kim O.-S."/>
        </authorList>
    </citation>
    <scope>NUCLEOTIDE SEQUENCE [LARGE SCALE GENOMIC DNA]</scope>
    <source>
        <strain evidence="3 4">PAMC 27867</strain>
    </source>
</reference>
<dbReference type="InterPro" id="IPR025877">
    <property type="entry name" value="MobA-like_NTP_Trfase"/>
</dbReference>
<dbReference type="GO" id="GO:0016779">
    <property type="term" value="F:nucleotidyltransferase activity"/>
    <property type="evidence" value="ECO:0007669"/>
    <property type="project" value="UniProtKB-ARBA"/>
</dbReference>
<dbReference type="SUPFAM" id="SSF53448">
    <property type="entry name" value="Nucleotide-diphospho-sugar transferases"/>
    <property type="match status" value="1"/>
</dbReference>
<sequence length="253" mass="25195">MAGMQTDRDRRVAGLLLAAGAGSRYGGPKALAVDGTGVSWLVRAARALEAGGCDPVLVVLGAGGAEAEELLRDSTARFDSPDRLVVVHADRWADGLAASLDAGLAALQESEPAVTAVAMVPVDVPDLDAATVARLIGEIDVAGSSSTAASGTSAGSAQPIRAASAGGASTEGATAFAGRSARSGGVTPQTLRQAHFGGRPGHPVVIGRSHWALLRSSLSGDTGARPYLVTHGVLAVPCDDLGTGDDVDTPESA</sequence>
<dbReference type="STRING" id="670052.PA27867_1460"/>
<dbReference type="Proteomes" id="UP000092582">
    <property type="component" value="Chromosome 1"/>
</dbReference>
<dbReference type="KEGG" id="cart:PA27867_1460"/>
<evidence type="ECO:0000259" key="2">
    <source>
        <dbReference type="Pfam" id="PF12804"/>
    </source>
</evidence>
<proteinExistence type="predicted"/>
<feature type="domain" description="MobA-like NTP transferase" evidence="2">
    <location>
        <begin position="14"/>
        <end position="228"/>
    </location>
</feature>
<dbReference type="PATRIC" id="fig|670052.7.peg.1516"/>
<dbReference type="Pfam" id="PF12804">
    <property type="entry name" value="NTP_transf_3"/>
    <property type="match status" value="1"/>
</dbReference>
<dbReference type="Gene3D" id="3.90.550.10">
    <property type="entry name" value="Spore Coat Polysaccharide Biosynthesis Protein SpsA, Chain A"/>
    <property type="match status" value="1"/>
</dbReference>
<gene>
    <name evidence="3" type="ORF">PA27867_1460</name>
</gene>
<evidence type="ECO:0000313" key="4">
    <source>
        <dbReference type="Proteomes" id="UP000092582"/>
    </source>
</evidence>
<organism evidence="3 4">
    <name type="scientific">Cryobacterium arcticum</name>
    <dbReference type="NCBI Taxonomy" id="670052"/>
    <lineage>
        <taxon>Bacteria</taxon>
        <taxon>Bacillati</taxon>
        <taxon>Actinomycetota</taxon>
        <taxon>Actinomycetes</taxon>
        <taxon>Micrococcales</taxon>
        <taxon>Microbacteriaceae</taxon>
        <taxon>Cryobacterium</taxon>
    </lineage>
</organism>
<dbReference type="InterPro" id="IPR029044">
    <property type="entry name" value="Nucleotide-diphossugar_trans"/>
</dbReference>
<dbReference type="PANTHER" id="PTHR43777:SF1">
    <property type="entry name" value="MOLYBDENUM COFACTOR CYTIDYLYLTRANSFERASE"/>
    <property type="match status" value="1"/>
</dbReference>
<accession>A0A1B1BIG0</accession>
<protein>
    <submittedName>
        <fullName evidence="3">NTP transferase</fullName>
    </submittedName>
</protein>
<dbReference type="AlphaFoldDB" id="A0A1B1BIG0"/>
<dbReference type="OrthoDB" id="4427994at2"/>
<dbReference type="EMBL" id="CP016282">
    <property type="protein sequence ID" value="ANP72417.1"/>
    <property type="molecule type" value="Genomic_DNA"/>
</dbReference>
<evidence type="ECO:0000313" key="3">
    <source>
        <dbReference type="EMBL" id="ANP72417.1"/>
    </source>
</evidence>
<keyword evidence="3" id="KW-0808">Transferase</keyword>
<keyword evidence="4" id="KW-1185">Reference proteome</keyword>